<dbReference type="PRINTS" id="PR00411">
    <property type="entry name" value="PNDRDTASEI"/>
</dbReference>
<evidence type="ECO:0000256" key="7">
    <source>
        <dbReference type="PIRSR" id="PIRSR000350-2"/>
    </source>
</evidence>
<keyword evidence="4 10" id="KW-0560">Oxidoreductase</keyword>
<evidence type="ECO:0000256" key="4">
    <source>
        <dbReference type="ARBA" id="ARBA00023002"/>
    </source>
</evidence>
<dbReference type="InterPro" id="IPR012999">
    <property type="entry name" value="Pyr_OxRdtase_I_AS"/>
</dbReference>
<comment type="cofactor">
    <cofactor evidence="8">
        <name>FAD</name>
        <dbReference type="ChEBI" id="CHEBI:57692"/>
    </cofactor>
    <text evidence="8">Binds 1 FAD per subunit.</text>
</comment>
<organism evidence="11 12">
    <name type="scientific">Lysobacter enzymogenes</name>
    <dbReference type="NCBI Taxonomy" id="69"/>
    <lineage>
        <taxon>Bacteria</taxon>
        <taxon>Pseudomonadati</taxon>
        <taxon>Pseudomonadota</taxon>
        <taxon>Gammaproteobacteria</taxon>
        <taxon>Lysobacterales</taxon>
        <taxon>Lysobacteraceae</taxon>
        <taxon>Lysobacter</taxon>
    </lineage>
</organism>
<keyword evidence="5" id="KW-1015">Disulfide bond</keyword>
<dbReference type="PROSITE" id="PS00076">
    <property type="entry name" value="PYRIDINE_REDOX_1"/>
    <property type="match status" value="1"/>
</dbReference>
<gene>
    <name evidence="11" type="primary">gor</name>
    <name evidence="11" type="ORF">GLE_1468</name>
</gene>
<feature type="active site" description="Proton acceptor" evidence="7">
    <location>
        <position position="446"/>
    </location>
</feature>
<feature type="binding site" evidence="8">
    <location>
        <position position="55"/>
    </location>
    <ligand>
        <name>FAD</name>
        <dbReference type="ChEBI" id="CHEBI:57692"/>
    </ligand>
</feature>
<evidence type="ECO:0000256" key="10">
    <source>
        <dbReference type="RuleBase" id="RU003691"/>
    </source>
</evidence>
<feature type="disulfide bond" description="Redox-active" evidence="9">
    <location>
        <begin position="46"/>
        <end position="51"/>
    </location>
</feature>
<dbReference type="NCBIfam" id="NF004776">
    <property type="entry name" value="PRK06116.1"/>
    <property type="match status" value="1"/>
</dbReference>
<dbReference type="AlphaFoldDB" id="A0A0S2DE47"/>
<evidence type="ECO:0000256" key="1">
    <source>
        <dbReference type="ARBA" id="ARBA00007532"/>
    </source>
</evidence>
<protein>
    <submittedName>
        <fullName evidence="11">Glutathione reductase</fullName>
        <ecNumber evidence="11">1.8.1.7</ecNumber>
    </submittedName>
</protein>
<dbReference type="Gene3D" id="3.30.390.30">
    <property type="match status" value="1"/>
</dbReference>
<dbReference type="SUPFAM" id="SSF51905">
    <property type="entry name" value="FAD/NAD(P)-binding domain"/>
    <property type="match status" value="1"/>
</dbReference>
<keyword evidence="8" id="KW-0547">Nucleotide-binding</keyword>
<accession>A0A0S2DE47</accession>
<dbReference type="InterPro" id="IPR036188">
    <property type="entry name" value="FAD/NAD-bd_sf"/>
</dbReference>
<evidence type="ECO:0000256" key="8">
    <source>
        <dbReference type="PIRSR" id="PIRSR000350-3"/>
    </source>
</evidence>
<keyword evidence="3 8" id="KW-0274">FAD</keyword>
<feature type="binding site" evidence="8">
    <location>
        <begin position="183"/>
        <end position="190"/>
    </location>
    <ligand>
        <name>NAD(+)</name>
        <dbReference type="ChEBI" id="CHEBI:57540"/>
    </ligand>
</feature>
<evidence type="ECO:0000256" key="6">
    <source>
        <dbReference type="ARBA" id="ARBA00023284"/>
    </source>
</evidence>
<dbReference type="EMBL" id="CP013140">
    <property type="protein sequence ID" value="ALN56825.1"/>
    <property type="molecule type" value="Genomic_DNA"/>
</dbReference>
<dbReference type="PANTHER" id="PTHR42737:SF2">
    <property type="entry name" value="GLUTATHIONE REDUCTASE"/>
    <property type="match status" value="1"/>
</dbReference>
<dbReference type="InterPro" id="IPR046952">
    <property type="entry name" value="GSHR/TRXR-like"/>
</dbReference>
<dbReference type="PIRSF" id="PIRSF000350">
    <property type="entry name" value="Mercury_reductase_MerA"/>
    <property type="match status" value="1"/>
</dbReference>
<evidence type="ECO:0000313" key="12">
    <source>
        <dbReference type="Proteomes" id="UP000061569"/>
    </source>
</evidence>
<evidence type="ECO:0000256" key="3">
    <source>
        <dbReference type="ARBA" id="ARBA00022827"/>
    </source>
</evidence>
<reference evidence="11 12" key="1">
    <citation type="submission" date="2015-11" db="EMBL/GenBank/DDBJ databases">
        <title>Genome sequences of Lysobacter enzymogenes strain C3 and Lysobacter antibioticus ATCC 29479.</title>
        <authorList>
            <person name="Kobayashi D.Y."/>
        </authorList>
    </citation>
    <scope>NUCLEOTIDE SEQUENCE [LARGE SCALE GENOMIC DNA]</scope>
    <source>
        <strain evidence="11 12">C3</strain>
    </source>
</reference>
<evidence type="ECO:0000256" key="9">
    <source>
        <dbReference type="PIRSR" id="PIRSR000350-4"/>
    </source>
</evidence>
<dbReference type="GO" id="GO:0034599">
    <property type="term" value="P:cellular response to oxidative stress"/>
    <property type="evidence" value="ECO:0007669"/>
    <property type="project" value="TreeGrafter"/>
</dbReference>
<evidence type="ECO:0000313" key="11">
    <source>
        <dbReference type="EMBL" id="ALN56825.1"/>
    </source>
</evidence>
<comment type="similarity">
    <text evidence="1 10">Belongs to the class-I pyridine nucleotide-disulfide oxidoreductase family.</text>
</comment>
<dbReference type="Pfam" id="PF02852">
    <property type="entry name" value="Pyr_redox_dim"/>
    <property type="match status" value="1"/>
</dbReference>
<dbReference type="GO" id="GO:0045454">
    <property type="term" value="P:cell redox homeostasis"/>
    <property type="evidence" value="ECO:0007669"/>
    <property type="project" value="InterPro"/>
</dbReference>
<dbReference type="Gene3D" id="3.50.50.60">
    <property type="entry name" value="FAD/NAD(P)-binding domain"/>
    <property type="match status" value="2"/>
</dbReference>
<dbReference type="OrthoDB" id="9800167at2"/>
<keyword evidence="2 10" id="KW-0285">Flavoprotein</keyword>
<dbReference type="InterPro" id="IPR023753">
    <property type="entry name" value="FAD/NAD-binding_dom"/>
</dbReference>
<proteinExistence type="inferred from homology"/>
<dbReference type="EC" id="1.8.1.7" evidence="11"/>
<dbReference type="InterPro" id="IPR004099">
    <property type="entry name" value="Pyr_nucl-diS_OxRdtase_dimer"/>
</dbReference>
<sequence>MSESEQAQFDLIVVGGGSGGLAGAFRAAEHGARVALLEPSLLGGTCVNVGCVPKKAMWLAADIGAKLRMAQSLGFAVDAPPQQPCELDWPTFIVHRQRYIAGIHDSYRKRLDKAGIVVAPMRARLLDARTVECENGARMGAARILIATGGHAVKPAIPGAELGGTSDDFFQWTAAPKRVAIVGAGYIAVELAGVLQALGSQVELFARGQRLLEGFDHELTAQLADDYCQSGVRLHFGHAVAALEADGARVRVRGADGALGEAFDKVLFATGRKPNSAGLGLENAGVELDANGFVRIDELNATRVAGIDAVGDVTPDPPLTPVAIAAARRLMDRLYGGGSAKLDRNDIPTVVFAHPPIGKVGLTEDEARARWGDNLHIYRAGFRPMLYALAESPQRSLFKLVCVGQERRVVGIHLLGEAADEMLQGFAVALKRGITLDDLRDTVALHPTSAEEVVLMR</sequence>
<dbReference type="Pfam" id="PF07992">
    <property type="entry name" value="Pyr_redox_2"/>
    <property type="match status" value="1"/>
</dbReference>
<name>A0A0S2DE47_LYSEN</name>
<dbReference type="InterPro" id="IPR001100">
    <property type="entry name" value="Pyr_nuc-diS_OxRdtase"/>
</dbReference>
<dbReference type="GO" id="GO:0004362">
    <property type="term" value="F:glutathione-disulfide reductase (NADPH) activity"/>
    <property type="evidence" value="ECO:0007669"/>
    <property type="project" value="UniProtKB-EC"/>
</dbReference>
<dbReference type="SUPFAM" id="SSF55424">
    <property type="entry name" value="FAD/NAD-linked reductases, dimerisation (C-terminal) domain"/>
    <property type="match status" value="1"/>
</dbReference>
<evidence type="ECO:0000256" key="2">
    <source>
        <dbReference type="ARBA" id="ARBA00022630"/>
    </source>
</evidence>
<keyword evidence="6 10" id="KW-0676">Redox-active center</keyword>
<keyword evidence="8" id="KW-0520">NAD</keyword>
<dbReference type="GO" id="GO:0006749">
    <property type="term" value="P:glutathione metabolic process"/>
    <property type="evidence" value="ECO:0007669"/>
    <property type="project" value="TreeGrafter"/>
</dbReference>
<dbReference type="STRING" id="69.GLE_1468"/>
<dbReference type="GO" id="GO:0005829">
    <property type="term" value="C:cytosol"/>
    <property type="evidence" value="ECO:0007669"/>
    <property type="project" value="TreeGrafter"/>
</dbReference>
<dbReference type="PRINTS" id="PR00368">
    <property type="entry name" value="FADPNR"/>
</dbReference>
<dbReference type="KEGG" id="lez:GLE_1468"/>
<feature type="binding site" evidence="8">
    <location>
        <position position="312"/>
    </location>
    <ligand>
        <name>FAD</name>
        <dbReference type="ChEBI" id="CHEBI:57692"/>
    </ligand>
</feature>
<dbReference type="PATRIC" id="fig|69.6.peg.1449"/>
<dbReference type="GO" id="GO:0050660">
    <property type="term" value="F:flavin adenine dinucleotide binding"/>
    <property type="evidence" value="ECO:0007669"/>
    <property type="project" value="InterPro"/>
</dbReference>
<dbReference type="PANTHER" id="PTHR42737">
    <property type="entry name" value="GLUTATHIONE REDUCTASE"/>
    <property type="match status" value="1"/>
</dbReference>
<dbReference type="Proteomes" id="UP000061569">
    <property type="component" value="Chromosome"/>
</dbReference>
<dbReference type="InterPro" id="IPR016156">
    <property type="entry name" value="FAD/NAD-linked_Rdtase_dimer_sf"/>
</dbReference>
<feature type="binding site" evidence="8">
    <location>
        <position position="271"/>
    </location>
    <ligand>
        <name>NAD(+)</name>
        <dbReference type="ChEBI" id="CHEBI:57540"/>
    </ligand>
</feature>
<evidence type="ECO:0000256" key="5">
    <source>
        <dbReference type="ARBA" id="ARBA00023157"/>
    </source>
</evidence>